<dbReference type="InterPro" id="IPR000120">
    <property type="entry name" value="Amidase"/>
</dbReference>
<proteinExistence type="inferred from homology"/>
<dbReference type="GO" id="GO:0003824">
    <property type="term" value="F:catalytic activity"/>
    <property type="evidence" value="ECO:0007669"/>
    <property type="project" value="InterPro"/>
</dbReference>
<comment type="function">
    <text evidence="1">Hydrolyzes indole-3-acetamide (IAM) into indole-3-acetic acid (IAA).</text>
</comment>
<dbReference type="Pfam" id="PF01425">
    <property type="entry name" value="Amidase"/>
    <property type="match status" value="1"/>
</dbReference>
<dbReference type="PANTHER" id="PTHR11895:SF7">
    <property type="entry name" value="GLUTAMYL-TRNA(GLN) AMIDOTRANSFERASE SUBUNIT A, MITOCHONDRIAL"/>
    <property type="match status" value="1"/>
</dbReference>
<dbReference type="PROSITE" id="PS00571">
    <property type="entry name" value="AMIDASES"/>
    <property type="match status" value="1"/>
</dbReference>
<accession>A0A179BQ63</accession>
<dbReference type="EMBL" id="LWBS01000294">
    <property type="protein sequence ID" value="OAP93154.1"/>
    <property type="molecule type" value="Genomic_DNA"/>
</dbReference>
<comment type="caution">
    <text evidence="5">The sequence shown here is derived from an EMBL/GenBank/DDBJ whole genome shotgun (WGS) entry which is preliminary data.</text>
</comment>
<evidence type="ECO:0000313" key="5">
    <source>
        <dbReference type="EMBL" id="OAP93154.1"/>
    </source>
</evidence>
<gene>
    <name evidence="5" type="ORF">A4U53_25095</name>
</gene>
<reference evidence="5" key="1">
    <citation type="submission" date="2016-04" db="EMBL/GenBank/DDBJ databases">
        <title>Fast-growing isolate from the root nodules of Vavilovia formosa.</title>
        <authorList>
            <person name="Kimeklis A."/>
            <person name="Safronova V."/>
            <person name="Belimov A."/>
            <person name="Andronov E."/>
        </authorList>
    </citation>
    <scope>NUCLEOTIDE SEQUENCE [LARGE SCALE GENOMIC DNA]</scope>
    <source>
        <strain evidence="5">Vaf-46</strain>
    </source>
</reference>
<comment type="similarity">
    <text evidence="2">Belongs to the amidase family.</text>
</comment>
<evidence type="ECO:0000259" key="4">
    <source>
        <dbReference type="Pfam" id="PF01425"/>
    </source>
</evidence>
<dbReference type="AlphaFoldDB" id="A0A179BQ63"/>
<organism evidence="5">
    <name type="scientific">Rhizobium leguminosarum</name>
    <dbReference type="NCBI Taxonomy" id="384"/>
    <lineage>
        <taxon>Bacteria</taxon>
        <taxon>Pseudomonadati</taxon>
        <taxon>Pseudomonadota</taxon>
        <taxon>Alphaproteobacteria</taxon>
        <taxon>Hyphomicrobiales</taxon>
        <taxon>Rhizobiaceae</taxon>
        <taxon>Rhizobium/Agrobacterium group</taxon>
        <taxon>Rhizobium</taxon>
    </lineage>
</organism>
<dbReference type="Gene3D" id="3.90.1300.10">
    <property type="entry name" value="Amidase signature (AS) domain"/>
    <property type="match status" value="1"/>
</dbReference>
<protein>
    <recommendedName>
        <fullName evidence="3">Indoleacetamide hydrolase</fullName>
    </recommendedName>
</protein>
<evidence type="ECO:0000256" key="2">
    <source>
        <dbReference type="ARBA" id="ARBA00009199"/>
    </source>
</evidence>
<dbReference type="InterPro" id="IPR036928">
    <property type="entry name" value="AS_sf"/>
</dbReference>
<dbReference type="SUPFAM" id="SSF75304">
    <property type="entry name" value="Amidase signature (AS) enzymes"/>
    <property type="match status" value="1"/>
</dbReference>
<feature type="domain" description="Amidase" evidence="4">
    <location>
        <begin position="24"/>
        <end position="447"/>
    </location>
</feature>
<evidence type="ECO:0000256" key="3">
    <source>
        <dbReference type="ARBA" id="ARBA00021874"/>
    </source>
</evidence>
<dbReference type="InterPro" id="IPR020556">
    <property type="entry name" value="Amidase_CS"/>
</dbReference>
<dbReference type="InterPro" id="IPR023631">
    <property type="entry name" value="Amidase_dom"/>
</dbReference>
<dbReference type="PANTHER" id="PTHR11895">
    <property type="entry name" value="TRANSAMIDASE"/>
    <property type="match status" value="1"/>
</dbReference>
<name>A0A179BQ63_RHILE</name>
<dbReference type="eggNOG" id="COG0154">
    <property type="taxonomic scope" value="Bacteria"/>
</dbReference>
<evidence type="ECO:0000256" key="1">
    <source>
        <dbReference type="ARBA" id="ARBA00003871"/>
    </source>
</evidence>
<sequence>MQGDATDLAAAIRRGSLSAAEAMQASLAAAVLQEPLGAIAYLDAAMGLASANALDEERQSAPDRFAARPFAGVPTLAKDLGGPFAGLPVMAGSGLFERKGGEADSDLAARFRDAGFCLFGLTTSPEFGLSLASEPAIGPICRNPLDPARTAGGSSGGAAAAVAAGIVAIAHATDAGGSIRVPAACCGLVGMKPTRGAIPGGPSFGNYLGGIASELAVCRSVRDTALIFDRLSGKSRGPFPDPSPVDSDNGRLRIGLLVDTGSVYPTEGDRLAAVEAAARALESDGHEIVPLASADFEWAVAASGRAFADIVSVNLAALIEAAALDESRAEPLTQAFAARGRALPATSLWNTLNDAVLVSGKLWTLFDRVDCILMPMLSSAPLAIGSFPSDHADTDLHLERMTAFSPLACLANISGFPALTLPFGQDEHAMPLPVQIMAPMGHEPRLLSLATRLEAEGRWPHRFPVAGLRS</sequence>